<dbReference type="Proteomes" id="UP001238334">
    <property type="component" value="Chromosome"/>
</dbReference>
<evidence type="ECO:0000259" key="3">
    <source>
        <dbReference type="PROSITE" id="PS51186"/>
    </source>
</evidence>
<name>A0A9Y2KY59_9RHOB</name>
<dbReference type="CDD" id="cd04301">
    <property type="entry name" value="NAT_SF"/>
    <property type="match status" value="1"/>
</dbReference>
<dbReference type="Gene3D" id="3.40.630.30">
    <property type="match status" value="1"/>
</dbReference>
<dbReference type="EC" id="2.3.1.-" evidence="4"/>
<dbReference type="InterPro" id="IPR000182">
    <property type="entry name" value="GNAT_dom"/>
</dbReference>
<dbReference type="PANTHER" id="PTHR10545:SF42">
    <property type="entry name" value="ACETYLTRANSFERASE"/>
    <property type="match status" value="1"/>
</dbReference>
<evidence type="ECO:0000313" key="5">
    <source>
        <dbReference type="Proteomes" id="UP001238334"/>
    </source>
</evidence>
<keyword evidence="5" id="KW-1185">Reference proteome</keyword>
<dbReference type="InterPro" id="IPR016181">
    <property type="entry name" value="Acyl_CoA_acyltransferase"/>
</dbReference>
<organism evidence="4 5">
    <name type="scientific">Parasedimentitalea psychrophila</name>
    <dbReference type="NCBI Taxonomy" id="2997337"/>
    <lineage>
        <taxon>Bacteria</taxon>
        <taxon>Pseudomonadati</taxon>
        <taxon>Pseudomonadota</taxon>
        <taxon>Alphaproteobacteria</taxon>
        <taxon>Rhodobacterales</taxon>
        <taxon>Paracoccaceae</taxon>
        <taxon>Parasedimentitalea</taxon>
    </lineage>
</organism>
<dbReference type="Pfam" id="PF00583">
    <property type="entry name" value="Acetyltransf_1"/>
    <property type="match status" value="1"/>
</dbReference>
<reference evidence="4 5" key="1">
    <citation type="submission" date="2023-06" db="EMBL/GenBank/DDBJ databases">
        <title>Parasedimentitalea psychrophila sp. nov., a psychrophilic bacterium isolated from deep-sea sediment.</title>
        <authorList>
            <person name="Li A."/>
        </authorList>
    </citation>
    <scope>NUCLEOTIDE SEQUENCE [LARGE SCALE GENOMIC DNA]</scope>
    <source>
        <strain evidence="4 5">QS115</strain>
    </source>
</reference>
<evidence type="ECO:0000256" key="2">
    <source>
        <dbReference type="ARBA" id="ARBA00023315"/>
    </source>
</evidence>
<protein>
    <submittedName>
        <fullName evidence="4">GNAT family N-acetyltransferase</fullName>
        <ecNumber evidence="4">2.3.1.-</ecNumber>
    </submittedName>
</protein>
<dbReference type="PROSITE" id="PS51186">
    <property type="entry name" value="GNAT"/>
    <property type="match status" value="1"/>
</dbReference>
<dbReference type="EMBL" id="CP127247">
    <property type="protein sequence ID" value="WIY24460.1"/>
    <property type="molecule type" value="Genomic_DNA"/>
</dbReference>
<keyword evidence="2 4" id="KW-0012">Acyltransferase</keyword>
<accession>A0A9Y2KY59</accession>
<dbReference type="AlphaFoldDB" id="A0A9Y2KY59"/>
<keyword evidence="1 4" id="KW-0808">Transferase</keyword>
<dbReference type="RefSeq" id="WP_270920689.1">
    <property type="nucleotide sequence ID" value="NZ_CP127247.1"/>
</dbReference>
<dbReference type="PANTHER" id="PTHR10545">
    <property type="entry name" value="DIAMINE N-ACETYLTRANSFERASE"/>
    <property type="match status" value="1"/>
</dbReference>
<proteinExistence type="predicted"/>
<dbReference type="KEGG" id="ppso:QPJ95_18145"/>
<sequence length="155" mass="17533">MLSSNPNSNLTIRALTAEDHPEWRRLWTAYLEFYETTVDEEVYQTAFERLLSKGNGEFQGVVAETDGQLVGLAHFLFHRTLWSIEDTCYLMDLFVDPGRRGGGIGRALIGAVHGAAKANGIPGTYWLTQETNNIGRMLYDQVAEQTPFIVYEKRD</sequence>
<feature type="domain" description="N-acetyltransferase" evidence="3">
    <location>
        <begin position="10"/>
        <end position="155"/>
    </location>
</feature>
<evidence type="ECO:0000256" key="1">
    <source>
        <dbReference type="ARBA" id="ARBA00022679"/>
    </source>
</evidence>
<gene>
    <name evidence="4" type="ORF">QPJ95_18145</name>
</gene>
<dbReference type="SUPFAM" id="SSF55729">
    <property type="entry name" value="Acyl-CoA N-acyltransferases (Nat)"/>
    <property type="match status" value="1"/>
</dbReference>
<dbReference type="GO" id="GO:0008080">
    <property type="term" value="F:N-acetyltransferase activity"/>
    <property type="evidence" value="ECO:0007669"/>
    <property type="project" value="TreeGrafter"/>
</dbReference>
<evidence type="ECO:0000313" key="4">
    <source>
        <dbReference type="EMBL" id="WIY24460.1"/>
    </source>
</evidence>
<dbReference type="InterPro" id="IPR051016">
    <property type="entry name" value="Diverse_Substrate_AcTransf"/>
</dbReference>